<dbReference type="EMBL" id="WACR01000001">
    <property type="protein sequence ID" value="KAB1066143.1"/>
    <property type="molecule type" value="Genomic_DNA"/>
</dbReference>
<dbReference type="InterPro" id="IPR052893">
    <property type="entry name" value="TCS_response_regulator"/>
</dbReference>
<organism evidence="3 4">
    <name type="scientific">Salibacter halophilus</name>
    <dbReference type="NCBI Taxonomy" id="1803916"/>
    <lineage>
        <taxon>Bacteria</taxon>
        <taxon>Pseudomonadati</taxon>
        <taxon>Bacteroidota</taxon>
        <taxon>Flavobacteriia</taxon>
        <taxon>Flavobacteriales</taxon>
        <taxon>Salibacteraceae</taxon>
        <taxon>Salibacter</taxon>
    </lineage>
</organism>
<protein>
    <submittedName>
        <fullName evidence="3">Response regulator</fullName>
    </submittedName>
</protein>
<dbReference type="SMART" id="SM00448">
    <property type="entry name" value="REC"/>
    <property type="match status" value="1"/>
</dbReference>
<dbReference type="InterPro" id="IPR011006">
    <property type="entry name" value="CheY-like_superfamily"/>
</dbReference>
<dbReference type="AlphaFoldDB" id="A0A6N6MC84"/>
<dbReference type="PANTHER" id="PTHR44520:SF2">
    <property type="entry name" value="RESPONSE REGULATOR RCP1"/>
    <property type="match status" value="1"/>
</dbReference>
<dbReference type="OrthoDB" id="673128at2"/>
<dbReference type="GO" id="GO:0000160">
    <property type="term" value="P:phosphorelay signal transduction system"/>
    <property type="evidence" value="ECO:0007669"/>
    <property type="project" value="InterPro"/>
</dbReference>
<feature type="domain" description="Response regulatory" evidence="2">
    <location>
        <begin position="2"/>
        <end position="119"/>
    </location>
</feature>
<evidence type="ECO:0000259" key="2">
    <source>
        <dbReference type="PROSITE" id="PS50110"/>
    </source>
</evidence>
<keyword evidence="1" id="KW-0597">Phosphoprotein</keyword>
<dbReference type="SUPFAM" id="SSF52172">
    <property type="entry name" value="CheY-like"/>
    <property type="match status" value="1"/>
</dbReference>
<dbReference type="PROSITE" id="PS50110">
    <property type="entry name" value="RESPONSE_REGULATORY"/>
    <property type="match status" value="1"/>
</dbReference>
<sequence length="120" mass="13510">MCILVVDDDPIARLIIEQNLKLAQIDNEILSAENGKEALNMIKSSKPEIVLLDLNMPVMNGFDLLDSMTENGIETDVYIITSSTLQNDRTKSYKYQSVKGFFEKPINKTDIDQVKKSLKG</sequence>
<keyword evidence="4" id="KW-1185">Reference proteome</keyword>
<proteinExistence type="predicted"/>
<dbReference type="PANTHER" id="PTHR44520">
    <property type="entry name" value="RESPONSE REGULATOR RCP1-RELATED"/>
    <property type="match status" value="1"/>
</dbReference>
<comment type="caution">
    <text evidence="3">The sequence shown here is derived from an EMBL/GenBank/DDBJ whole genome shotgun (WGS) entry which is preliminary data.</text>
</comment>
<dbReference type="Gene3D" id="3.40.50.2300">
    <property type="match status" value="1"/>
</dbReference>
<dbReference type="Pfam" id="PF00072">
    <property type="entry name" value="Response_reg"/>
    <property type="match status" value="1"/>
</dbReference>
<reference evidence="3 4" key="1">
    <citation type="submission" date="2019-09" db="EMBL/GenBank/DDBJ databases">
        <title>Genomes of Cryomorphaceae.</title>
        <authorList>
            <person name="Bowman J.P."/>
        </authorList>
    </citation>
    <scope>NUCLEOTIDE SEQUENCE [LARGE SCALE GENOMIC DNA]</scope>
    <source>
        <strain evidence="3 4">KCTC 52047</strain>
    </source>
</reference>
<evidence type="ECO:0000313" key="4">
    <source>
        <dbReference type="Proteomes" id="UP000435357"/>
    </source>
</evidence>
<gene>
    <name evidence="3" type="ORF">F3059_01340</name>
</gene>
<dbReference type="Proteomes" id="UP000435357">
    <property type="component" value="Unassembled WGS sequence"/>
</dbReference>
<name>A0A6N6MC84_9FLAO</name>
<feature type="modified residue" description="4-aspartylphosphate" evidence="1">
    <location>
        <position position="53"/>
    </location>
</feature>
<evidence type="ECO:0000313" key="3">
    <source>
        <dbReference type="EMBL" id="KAB1066143.1"/>
    </source>
</evidence>
<dbReference type="InterPro" id="IPR001789">
    <property type="entry name" value="Sig_transdc_resp-reg_receiver"/>
</dbReference>
<evidence type="ECO:0000256" key="1">
    <source>
        <dbReference type="PROSITE-ProRule" id="PRU00169"/>
    </source>
</evidence>
<dbReference type="RefSeq" id="WP_151166131.1">
    <property type="nucleotide sequence ID" value="NZ_WACR01000001.1"/>
</dbReference>
<accession>A0A6N6MC84</accession>